<evidence type="ECO:0000256" key="3">
    <source>
        <dbReference type="ARBA" id="ARBA00022679"/>
    </source>
</evidence>
<evidence type="ECO:0000313" key="15">
    <source>
        <dbReference type="Proteomes" id="UP000218231"/>
    </source>
</evidence>
<dbReference type="GO" id="GO:0005634">
    <property type="term" value="C:nucleus"/>
    <property type="evidence" value="ECO:0007669"/>
    <property type="project" value="UniProtKB-SubCell"/>
</dbReference>
<evidence type="ECO:0000256" key="7">
    <source>
        <dbReference type="ARBA" id="ARBA00037050"/>
    </source>
</evidence>
<dbReference type="OrthoDB" id="3173at2759"/>
<evidence type="ECO:0000256" key="1">
    <source>
        <dbReference type="ARBA" id="ARBA00004123"/>
    </source>
</evidence>
<keyword evidence="15" id="KW-1185">Reference proteome</keyword>
<dbReference type="Pfam" id="PF03942">
    <property type="entry name" value="DTW"/>
    <property type="match status" value="1"/>
</dbReference>
<feature type="compositionally biased region" description="Basic and acidic residues" evidence="12">
    <location>
        <begin position="225"/>
        <end position="238"/>
    </location>
</feature>
<dbReference type="InterPro" id="IPR005636">
    <property type="entry name" value="DTW"/>
</dbReference>
<evidence type="ECO:0000259" key="13">
    <source>
        <dbReference type="SMART" id="SM01144"/>
    </source>
</evidence>
<evidence type="ECO:0000256" key="12">
    <source>
        <dbReference type="SAM" id="MobiDB-lite"/>
    </source>
</evidence>
<evidence type="ECO:0000256" key="9">
    <source>
        <dbReference type="ARBA" id="ARBA00039242"/>
    </source>
</evidence>
<evidence type="ECO:0000256" key="2">
    <source>
        <dbReference type="ARBA" id="ARBA00012386"/>
    </source>
</evidence>
<dbReference type="InterPro" id="IPR051521">
    <property type="entry name" value="tRNA_Mod/Golgi_Maint"/>
</dbReference>
<keyword evidence="3" id="KW-0808">Transferase</keyword>
<protein>
    <recommendedName>
        <fullName evidence="9">tRNA-uridine aminocarboxypropyltransferase 1</fullName>
        <ecNumber evidence="2">2.5.1.25</ecNumber>
    </recommendedName>
    <alternativeName>
        <fullName evidence="10">DTW domain-containing protein 1</fullName>
    </alternativeName>
</protein>
<comment type="caution">
    <text evidence="14">The sequence shown here is derived from an EMBL/GenBank/DDBJ whole genome shotgun (WGS) entry which is preliminary data.</text>
</comment>
<evidence type="ECO:0000256" key="10">
    <source>
        <dbReference type="ARBA" id="ARBA00042508"/>
    </source>
</evidence>
<evidence type="ECO:0000313" key="14">
    <source>
        <dbReference type="EMBL" id="PAV56415.1"/>
    </source>
</evidence>
<feature type="domain" description="DTW" evidence="13">
    <location>
        <begin position="30"/>
        <end position="224"/>
    </location>
</feature>
<dbReference type="EC" id="2.5.1.25" evidence="2"/>
<accession>A0A2A2J460</accession>
<dbReference type="AlphaFoldDB" id="A0A2A2J460"/>
<dbReference type="PANTHER" id="PTHR15627">
    <property type="entry name" value="NATURAL KILLER CELL-SPECIFIC ANTIGEN KLIP1"/>
    <property type="match status" value="1"/>
</dbReference>
<gene>
    <name evidence="14" type="ORF">WR25_18117</name>
</gene>
<evidence type="ECO:0000256" key="4">
    <source>
        <dbReference type="ARBA" id="ARBA00022691"/>
    </source>
</evidence>
<evidence type="ECO:0000256" key="11">
    <source>
        <dbReference type="ARBA" id="ARBA00048718"/>
    </source>
</evidence>
<dbReference type="GO" id="GO:0016432">
    <property type="term" value="F:tRNA-uridine aminocarboxypropyltransferase activity"/>
    <property type="evidence" value="ECO:0007669"/>
    <property type="project" value="UniProtKB-EC"/>
</dbReference>
<comment type="subcellular location">
    <subcellularLocation>
        <location evidence="1">Nucleus</location>
    </subcellularLocation>
</comment>
<keyword evidence="4" id="KW-0949">S-adenosyl-L-methionine</keyword>
<dbReference type="SMART" id="SM01144">
    <property type="entry name" value="DTW"/>
    <property type="match status" value="1"/>
</dbReference>
<dbReference type="PANTHER" id="PTHR15627:SF8">
    <property type="entry name" value="TRNA-URIDINE AMINOCARBOXYPROPYLTRANSFERASE 1"/>
    <property type="match status" value="1"/>
</dbReference>
<feature type="region of interest" description="Disordered" evidence="12">
    <location>
        <begin position="225"/>
        <end position="255"/>
    </location>
</feature>
<comment type="catalytic activity">
    <reaction evidence="11">
        <text>a uridine in tRNA + S-adenosyl-L-methionine = a 3-[(3S)-3-amino-3-carboxypropyl]uridine in tRNA + S-methyl-5'-thioadenosine + H(+)</text>
        <dbReference type="Rhea" id="RHEA:62432"/>
        <dbReference type="Rhea" id="RHEA-COMP:13339"/>
        <dbReference type="Rhea" id="RHEA-COMP:16092"/>
        <dbReference type="ChEBI" id="CHEBI:15378"/>
        <dbReference type="ChEBI" id="CHEBI:17509"/>
        <dbReference type="ChEBI" id="CHEBI:59789"/>
        <dbReference type="ChEBI" id="CHEBI:65315"/>
        <dbReference type="ChEBI" id="CHEBI:82930"/>
        <dbReference type="EC" id="2.5.1.25"/>
    </reaction>
</comment>
<dbReference type="GO" id="GO:0006400">
    <property type="term" value="P:tRNA modification"/>
    <property type="evidence" value="ECO:0007669"/>
    <property type="project" value="TreeGrafter"/>
</dbReference>
<dbReference type="EMBL" id="LIAE01010704">
    <property type="protein sequence ID" value="PAV56415.1"/>
    <property type="molecule type" value="Genomic_DNA"/>
</dbReference>
<reference evidence="14 15" key="1">
    <citation type="journal article" date="2017" name="Curr. Biol.">
        <title>Genome architecture and evolution of a unichromosomal asexual nematode.</title>
        <authorList>
            <person name="Fradin H."/>
            <person name="Zegar C."/>
            <person name="Gutwein M."/>
            <person name="Lucas J."/>
            <person name="Kovtun M."/>
            <person name="Corcoran D."/>
            <person name="Baugh L.R."/>
            <person name="Kiontke K."/>
            <person name="Gunsalus K."/>
            <person name="Fitch D.H."/>
            <person name="Piano F."/>
        </authorList>
    </citation>
    <scope>NUCLEOTIDE SEQUENCE [LARGE SCALE GENOMIC DNA]</scope>
    <source>
        <strain evidence="14">PF1309</strain>
    </source>
</reference>
<comment type="similarity">
    <text evidence="8">Belongs to the TDD superfamily. DTWD1 family.</text>
</comment>
<evidence type="ECO:0000256" key="8">
    <source>
        <dbReference type="ARBA" id="ARBA00038290"/>
    </source>
</evidence>
<keyword evidence="5" id="KW-0819">tRNA processing</keyword>
<evidence type="ECO:0000256" key="5">
    <source>
        <dbReference type="ARBA" id="ARBA00022694"/>
    </source>
</evidence>
<organism evidence="14 15">
    <name type="scientific">Diploscapter pachys</name>
    <dbReference type="NCBI Taxonomy" id="2018661"/>
    <lineage>
        <taxon>Eukaryota</taxon>
        <taxon>Metazoa</taxon>
        <taxon>Ecdysozoa</taxon>
        <taxon>Nematoda</taxon>
        <taxon>Chromadorea</taxon>
        <taxon>Rhabditida</taxon>
        <taxon>Rhabditina</taxon>
        <taxon>Rhabditomorpha</taxon>
        <taxon>Rhabditoidea</taxon>
        <taxon>Rhabditidae</taxon>
        <taxon>Diploscapter</taxon>
    </lineage>
</organism>
<dbReference type="Proteomes" id="UP000218231">
    <property type="component" value="Unassembled WGS sequence"/>
</dbReference>
<feature type="compositionally biased region" description="Basic and acidic residues" evidence="12">
    <location>
        <begin position="246"/>
        <end position="255"/>
    </location>
</feature>
<keyword evidence="6" id="KW-0539">Nucleus</keyword>
<name>A0A2A2J460_9BILA</name>
<evidence type="ECO:0000256" key="6">
    <source>
        <dbReference type="ARBA" id="ARBA00023242"/>
    </source>
</evidence>
<sequence length="255" mass="30135">MIRKEDLKLSSYEHIKGLQKQICDRCKKSRMYYCCDCRTPLPGVFTPNVKLPCDIDVVKHKGERNSKSTALHCKIAAPEQTRVFDCHPYRNGSEVVQEYSENDEEGATVLVYPSPNAMSIEEFVKSRGKIKRFVVLDCTWNQVHGMKMLPQIKDLPCVMLKKYRTAYWRPQYKKDDSCLATIEAIYYALREYQQYGLDKEYNGEYDDLFYWFFIGYDRFMENKETHGKRQLENENKEVENEDEQEEATKRSKTSE</sequence>
<comment type="function">
    <text evidence="7">Catalyzes the formation of 3-(3-amino-3-carboxypropyl)uridine (acp3U) at position 20 in the D-loop of several cytoplasmic tRNAs (acp3U(20)).</text>
</comment>
<dbReference type="STRING" id="2018661.A0A2A2J460"/>
<proteinExistence type="inferred from homology"/>